<name>A0A8R1Y0P7_ONCVO</name>
<sequence length="160" mass="18491">MLKSTQNTGYLLITALLRRLYDNQDRFSLFVSQVQIITVLLLLFLSSAHSHYCQSQKCLRILLHAFLVIISSHFFAITKGDEKEESLADFKKIVKDQQYIIYAGKANESEKYATKKNCIISEQKNFDAFPFDFLGCLRMRGVGLEWQNVSIIKDDEMIHS</sequence>
<protein>
    <submittedName>
        <fullName evidence="2">Uncharacterized protein</fullName>
    </submittedName>
</protein>
<reference evidence="3" key="1">
    <citation type="submission" date="2013-10" db="EMBL/GenBank/DDBJ databases">
        <title>Genome sequencing of Onchocerca volvulus.</title>
        <authorList>
            <person name="Cotton J."/>
            <person name="Tsai J."/>
            <person name="Stanley E."/>
            <person name="Tracey A."/>
            <person name="Holroyd N."/>
            <person name="Lustigman S."/>
            <person name="Berriman M."/>
        </authorList>
    </citation>
    <scope>NUCLEOTIDE SEQUENCE</scope>
</reference>
<feature type="transmembrane region" description="Helical" evidence="1">
    <location>
        <begin position="58"/>
        <end position="77"/>
    </location>
</feature>
<dbReference type="EnsemblMetazoa" id="OVOC5832.1">
    <property type="protein sequence ID" value="OVOC5832.1"/>
    <property type="gene ID" value="WBGene00242641"/>
</dbReference>
<proteinExistence type="predicted"/>
<keyword evidence="1" id="KW-0812">Transmembrane</keyword>
<dbReference type="AlphaFoldDB" id="A0A8R1Y0P7"/>
<dbReference type="EMBL" id="CMVM020000161">
    <property type="status" value="NOT_ANNOTATED_CDS"/>
    <property type="molecule type" value="Genomic_DNA"/>
</dbReference>
<accession>A0A8R1Y0P7</accession>
<evidence type="ECO:0000313" key="3">
    <source>
        <dbReference type="Proteomes" id="UP000024404"/>
    </source>
</evidence>
<feature type="transmembrane region" description="Helical" evidence="1">
    <location>
        <begin position="27"/>
        <end position="46"/>
    </location>
</feature>
<reference evidence="2" key="2">
    <citation type="submission" date="2022-06" db="UniProtKB">
        <authorList>
            <consortium name="EnsemblMetazoa"/>
        </authorList>
    </citation>
    <scope>IDENTIFICATION</scope>
</reference>
<keyword evidence="1" id="KW-0472">Membrane</keyword>
<dbReference type="Proteomes" id="UP000024404">
    <property type="component" value="Unassembled WGS sequence"/>
</dbReference>
<organism evidence="2 3">
    <name type="scientific">Onchocerca volvulus</name>
    <dbReference type="NCBI Taxonomy" id="6282"/>
    <lineage>
        <taxon>Eukaryota</taxon>
        <taxon>Metazoa</taxon>
        <taxon>Ecdysozoa</taxon>
        <taxon>Nematoda</taxon>
        <taxon>Chromadorea</taxon>
        <taxon>Rhabditida</taxon>
        <taxon>Spirurina</taxon>
        <taxon>Spiruromorpha</taxon>
        <taxon>Filarioidea</taxon>
        <taxon>Onchocercidae</taxon>
        <taxon>Onchocerca</taxon>
    </lineage>
</organism>
<keyword evidence="3" id="KW-1185">Reference proteome</keyword>
<evidence type="ECO:0000256" key="1">
    <source>
        <dbReference type="SAM" id="Phobius"/>
    </source>
</evidence>
<keyword evidence="1" id="KW-1133">Transmembrane helix</keyword>
<evidence type="ECO:0000313" key="2">
    <source>
        <dbReference type="EnsemblMetazoa" id="OVOC5832.1"/>
    </source>
</evidence>